<evidence type="ECO:0000313" key="2">
    <source>
        <dbReference type="EMBL" id="KAH1120405.1"/>
    </source>
</evidence>
<name>A0A9D3WCG2_9ROSI</name>
<protein>
    <submittedName>
        <fullName evidence="2">Uncharacterized protein</fullName>
    </submittedName>
</protein>
<sequence>MTGFFSTLKDIRVQQDHLNKVITDPNFMSRMDKLVEKIKSSAGDDSERVDRPTSALTDADTDKDAAFPKSEVEVALDFASGLLKEMS</sequence>
<keyword evidence="3" id="KW-1185">Reference proteome</keyword>
<proteinExistence type="predicted"/>
<evidence type="ECO:0000256" key="1">
    <source>
        <dbReference type="SAM" id="MobiDB-lite"/>
    </source>
</evidence>
<evidence type="ECO:0000313" key="3">
    <source>
        <dbReference type="Proteomes" id="UP000828251"/>
    </source>
</evidence>
<organism evidence="2 3">
    <name type="scientific">Gossypium stocksii</name>
    <dbReference type="NCBI Taxonomy" id="47602"/>
    <lineage>
        <taxon>Eukaryota</taxon>
        <taxon>Viridiplantae</taxon>
        <taxon>Streptophyta</taxon>
        <taxon>Embryophyta</taxon>
        <taxon>Tracheophyta</taxon>
        <taxon>Spermatophyta</taxon>
        <taxon>Magnoliopsida</taxon>
        <taxon>eudicotyledons</taxon>
        <taxon>Gunneridae</taxon>
        <taxon>Pentapetalae</taxon>
        <taxon>rosids</taxon>
        <taxon>malvids</taxon>
        <taxon>Malvales</taxon>
        <taxon>Malvaceae</taxon>
        <taxon>Malvoideae</taxon>
        <taxon>Gossypium</taxon>
    </lineage>
</organism>
<feature type="region of interest" description="Disordered" evidence="1">
    <location>
        <begin position="39"/>
        <end position="60"/>
    </location>
</feature>
<dbReference type="AlphaFoldDB" id="A0A9D3WCG2"/>
<dbReference type="Proteomes" id="UP000828251">
    <property type="component" value="Unassembled WGS sequence"/>
</dbReference>
<comment type="caution">
    <text evidence="2">The sequence shown here is derived from an EMBL/GenBank/DDBJ whole genome shotgun (WGS) entry which is preliminary data.</text>
</comment>
<gene>
    <name evidence="2" type="ORF">J1N35_003565</name>
</gene>
<accession>A0A9D3WCG2</accession>
<dbReference type="EMBL" id="JAIQCV010000002">
    <property type="protein sequence ID" value="KAH1120405.1"/>
    <property type="molecule type" value="Genomic_DNA"/>
</dbReference>
<reference evidence="2 3" key="1">
    <citation type="journal article" date="2021" name="Plant Biotechnol. J.">
        <title>Multi-omics assisted identification of the key and species-specific regulatory components of drought-tolerant mechanisms in Gossypium stocksii.</title>
        <authorList>
            <person name="Yu D."/>
            <person name="Ke L."/>
            <person name="Zhang D."/>
            <person name="Wu Y."/>
            <person name="Sun Y."/>
            <person name="Mei J."/>
            <person name="Sun J."/>
            <person name="Sun Y."/>
        </authorList>
    </citation>
    <scope>NUCLEOTIDE SEQUENCE [LARGE SCALE GENOMIC DNA]</scope>
    <source>
        <strain evidence="3">cv. E1</strain>
        <tissue evidence="2">Leaf</tissue>
    </source>
</reference>